<evidence type="ECO:0000256" key="9">
    <source>
        <dbReference type="ARBA" id="ARBA00049401"/>
    </source>
</evidence>
<dbReference type="GO" id="GO:0018580">
    <property type="term" value="F:nitronate monooxygenase activity"/>
    <property type="evidence" value="ECO:0007669"/>
    <property type="project" value="InterPro"/>
</dbReference>
<evidence type="ECO:0000256" key="3">
    <source>
        <dbReference type="ARBA" id="ARBA00022575"/>
    </source>
</evidence>
<dbReference type="Pfam" id="PF03060">
    <property type="entry name" value="NMO"/>
    <property type="match status" value="1"/>
</dbReference>
<gene>
    <name evidence="10" type="ORF">COCCU_04320</name>
</gene>
<dbReference type="GO" id="GO:0009636">
    <property type="term" value="P:response to toxic substance"/>
    <property type="evidence" value="ECO:0007669"/>
    <property type="project" value="UniProtKB-KW"/>
</dbReference>
<dbReference type="PANTHER" id="PTHR42747:SF3">
    <property type="entry name" value="NITRONATE MONOOXYGENASE-RELATED"/>
    <property type="match status" value="1"/>
</dbReference>
<dbReference type="InterPro" id="IPR013785">
    <property type="entry name" value="Aldolase_TIM"/>
</dbReference>
<dbReference type="KEGG" id="cok:COCCU_04320"/>
<dbReference type="InterPro" id="IPR004136">
    <property type="entry name" value="NMO"/>
</dbReference>
<keyword evidence="6" id="KW-0560">Oxidoreductase</keyword>
<name>A0A6B8VMT0_9CORY</name>
<comment type="similarity">
    <text evidence="2">Belongs to the nitronate monooxygenase family. NMO class I subfamily.</text>
</comment>
<evidence type="ECO:0000256" key="4">
    <source>
        <dbReference type="ARBA" id="ARBA00022630"/>
    </source>
</evidence>
<organism evidence="10 11">
    <name type="scientific">Corynebacterium occultum</name>
    <dbReference type="NCBI Taxonomy" id="2675219"/>
    <lineage>
        <taxon>Bacteria</taxon>
        <taxon>Bacillati</taxon>
        <taxon>Actinomycetota</taxon>
        <taxon>Actinomycetes</taxon>
        <taxon>Mycobacteriales</taxon>
        <taxon>Corynebacteriaceae</taxon>
        <taxon>Corynebacterium</taxon>
    </lineage>
</organism>
<accession>A0A6B8VMT0</accession>
<proteinExistence type="inferred from homology"/>
<keyword evidence="5" id="KW-0288">FMN</keyword>
<dbReference type="SUPFAM" id="SSF51412">
    <property type="entry name" value="Inosine monophosphate dehydrogenase (IMPDH)"/>
    <property type="match status" value="1"/>
</dbReference>
<reference evidence="10 11" key="1">
    <citation type="submission" date="2019-11" db="EMBL/GenBank/DDBJ databases">
        <title>Complete genome sequence of Corynebacterium kalinowskii 1959, a novel Corynebacterium species isolated from soil of a small paddock in Vilsendorf, Germany.</title>
        <authorList>
            <person name="Schaffert L."/>
            <person name="Ruwe M."/>
            <person name="Milse J."/>
            <person name="Hanuschka K."/>
            <person name="Ortseifen V."/>
            <person name="Droste J."/>
            <person name="Brandt D."/>
            <person name="Schlueter L."/>
            <person name="Kutter Y."/>
            <person name="Vinke S."/>
            <person name="Viehoefer P."/>
            <person name="Jacob L."/>
            <person name="Luebke N.-C."/>
            <person name="Schulte-Berndt E."/>
            <person name="Hain C."/>
            <person name="Linder M."/>
            <person name="Schmidt P."/>
            <person name="Wollenschlaeger L."/>
            <person name="Luttermann T."/>
            <person name="Thieme E."/>
            <person name="Hassa J."/>
            <person name="Haak M."/>
            <person name="Wittchen M."/>
            <person name="Mentz A."/>
            <person name="Persicke M."/>
            <person name="Busche T."/>
            <person name="Ruckert C."/>
        </authorList>
    </citation>
    <scope>NUCLEOTIDE SEQUENCE [LARGE SCALE GENOMIC DNA]</scope>
    <source>
        <strain evidence="10 11">2039</strain>
    </source>
</reference>
<evidence type="ECO:0000256" key="6">
    <source>
        <dbReference type="ARBA" id="ARBA00023002"/>
    </source>
</evidence>
<keyword evidence="4" id="KW-0285">Flavoprotein</keyword>
<evidence type="ECO:0000256" key="5">
    <source>
        <dbReference type="ARBA" id="ARBA00022643"/>
    </source>
</evidence>
<evidence type="ECO:0000313" key="10">
    <source>
        <dbReference type="EMBL" id="QGU06812.1"/>
    </source>
</evidence>
<keyword evidence="11" id="KW-1185">Reference proteome</keyword>
<dbReference type="Gene3D" id="3.20.20.70">
    <property type="entry name" value="Aldolase class I"/>
    <property type="match status" value="1"/>
</dbReference>
<dbReference type="CDD" id="cd04730">
    <property type="entry name" value="NPD_like"/>
    <property type="match status" value="1"/>
</dbReference>
<sequence>MAGGPSTPALAKAVTAGGGLGFLTAGTMSVTQLQEELDQMEGIYALNLFAPQKPLPDLTEVEEVRQQLIPVYRAADLGEPQLPQVDYSNGWEEKFTAALNAEHRPAVLSATFGTFAPEEIETLHEAGIEAWVTITNPEDAAAAARAGADALVVQGPEAGGHRSTWAVADIPDSRSLPRLLHDVAKLNLGIPLIAAGGISTPGQVAETLTLPGVVAVSCGTAFLLAEEAGTSDFNREILAHTPDTVSTRAFSGRVARGVLNTYTQAHPDTPAIYPYLNPLLKPLRGKQDFAYCLAGIGAAHSQPGSAAEILAHLVGDIPPLPPT</sequence>
<evidence type="ECO:0000313" key="11">
    <source>
        <dbReference type="Proteomes" id="UP000424462"/>
    </source>
</evidence>
<comment type="cofactor">
    <cofactor evidence="1">
        <name>FMN</name>
        <dbReference type="ChEBI" id="CHEBI:58210"/>
    </cofactor>
</comment>
<dbReference type="Proteomes" id="UP000424462">
    <property type="component" value="Chromosome"/>
</dbReference>
<dbReference type="AlphaFoldDB" id="A0A6B8VMT0"/>
<evidence type="ECO:0000256" key="8">
    <source>
        <dbReference type="ARBA" id="ARBA00031155"/>
    </source>
</evidence>
<evidence type="ECO:0000256" key="7">
    <source>
        <dbReference type="ARBA" id="ARBA00023033"/>
    </source>
</evidence>
<evidence type="ECO:0000256" key="1">
    <source>
        <dbReference type="ARBA" id="ARBA00001917"/>
    </source>
</evidence>
<comment type="catalytic activity">
    <reaction evidence="9">
        <text>3 propionate 3-nitronate + 3 O2 + H2O = 3 3-oxopropanoate + 2 nitrate + nitrite + H2O2 + 3 H(+)</text>
        <dbReference type="Rhea" id="RHEA:57332"/>
        <dbReference type="ChEBI" id="CHEBI:15377"/>
        <dbReference type="ChEBI" id="CHEBI:15378"/>
        <dbReference type="ChEBI" id="CHEBI:15379"/>
        <dbReference type="ChEBI" id="CHEBI:16240"/>
        <dbReference type="ChEBI" id="CHEBI:16301"/>
        <dbReference type="ChEBI" id="CHEBI:17632"/>
        <dbReference type="ChEBI" id="CHEBI:33190"/>
        <dbReference type="ChEBI" id="CHEBI:136067"/>
    </reaction>
</comment>
<keyword evidence="3" id="KW-0216">Detoxification</keyword>
<protein>
    <recommendedName>
        <fullName evidence="8">Propionate 3-nitronate monooxygenase</fullName>
    </recommendedName>
</protein>
<dbReference type="EMBL" id="CP046455">
    <property type="protein sequence ID" value="QGU06812.1"/>
    <property type="molecule type" value="Genomic_DNA"/>
</dbReference>
<keyword evidence="7 10" id="KW-0503">Monooxygenase</keyword>
<dbReference type="PANTHER" id="PTHR42747">
    <property type="entry name" value="NITRONATE MONOOXYGENASE-RELATED"/>
    <property type="match status" value="1"/>
</dbReference>
<evidence type="ECO:0000256" key="2">
    <source>
        <dbReference type="ARBA" id="ARBA00009881"/>
    </source>
</evidence>